<sequence length="55" mass="6062">MYSAQAFRLGIDLRQPRTLAQAKGVMQSQWNVIDAGFFRNDVLRICAGTAAMSVS</sequence>
<proteinExistence type="predicted"/>
<dbReference type="EMBL" id="BX248356">
    <property type="protein sequence ID" value="CAE49260.1"/>
    <property type="molecule type" value="Genomic_DNA"/>
</dbReference>
<dbReference type="Proteomes" id="UP000002198">
    <property type="component" value="Chromosome"/>
</dbReference>
<dbReference type="AlphaFoldDB" id="Q6NIN0"/>
<gene>
    <name evidence="1" type="ordered locus">DIP0738</name>
</gene>
<evidence type="ECO:0000313" key="2">
    <source>
        <dbReference type="Proteomes" id="UP000002198"/>
    </source>
</evidence>
<dbReference type="KEGG" id="cdi:DIP0738"/>
<organism evidence="1 2">
    <name type="scientific">Corynebacterium diphtheriae (strain ATCC 700971 / NCTC 13129 / Biotype gravis)</name>
    <dbReference type="NCBI Taxonomy" id="257309"/>
    <lineage>
        <taxon>Bacteria</taxon>
        <taxon>Bacillati</taxon>
        <taxon>Actinomycetota</taxon>
        <taxon>Actinomycetes</taxon>
        <taxon>Mycobacteriales</taxon>
        <taxon>Corynebacteriaceae</taxon>
        <taxon>Corynebacterium</taxon>
    </lineage>
</organism>
<dbReference type="RefSeq" id="WP_010934520.1">
    <property type="nucleotide sequence ID" value="NC_002935.2"/>
</dbReference>
<keyword evidence="2" id="KW-1185">Reference proteome</keyword>
<name>Q6NIN0_CORDI</name>
<reference evidence="1 2" key="1">
    <citation type="journal article" date="2003" name="Nucleic Acids Res.">
        <title>The complete genome sequence and analysis of Corynebacterium diphtheriae NCTC13129.</title>
        <authorList>
            <person name="Cerdeno-Tarraga A.M."/>
            <person name="Efstratiou A."/>
            <person name="Dover L.G."/>
            <person name="Holden M.T.G."/>
            <person name="Pallen M."/>
            <person name="Bentley S.D."/>
            <person name="Besra G.S."/>
            <person name="Churcher C."/>
            <person name="James K.D."/>
            <person name="De Zoysa A."/>
            <person name="Chillingworth T."/>
            <person name="Cronin A."/>
            <person name="Dowd L."/>
            <person name="Feltwell T."/>
            <person name="Hamlin N."/>
            <person name="Holroyd S."/>
            <person name="Jagels K."/>
            <person name="Moule S."/>
            <person name="Quail M.A."/>
            <person name="Rabbinowitsch E."/>
            <person name="Rutherford K."/>
            <person name="Thomson N.R."/>
            <person name="Unwin L."/>
            <person name="Whitehead S."/>
            <person name="Barrell B.G.Parkhill.J."/>
        </authorList>
    </citation>
    <scope>NUCLEOTIDE SEQUENCE [LARGE SCALE GENOMIC DNA]</scope>
    <source>
        <strain evidence="2">ATCC 700971 / NCTC 13129 / Biotype gravis</strain>
    </source>
</reference>
<evidence type="ECO:0000313" key="1">
    <source>
        <dbReference type="EMBL" id="CAE49260.1"/>
    </source>
</evidence>
<dbReference type="STRING" id="257309.DIP0738"/>
<protein>
    <submittedName>
        <fullName evidence="1">Uncharacterized protein</fullName>
    </submittedName>
</protein>
<accession>Q6NIN0</accession>
<dbReference type="HOGENOM" id="CLU_3024374_0_0_11"/>